<dbReference type="PANTHER" id="PTHR24421">
    <property type="entry name" value="NITRATE/NITRITE SENSOR PROTEIN NARX-RELATED"/>
    <property type="match status" value="1"/>
</dbReference>
<dbReference type="EMBL" id="JAGSOH010000204">
    <property type="protein sequence ID" value="MBR7831258.1"/>
    <property type="molecule type" value="Genomic_DNA"/>
</dbReference>
<reference evidence="5" key="1">
    <citation type="submission" date="2021-04" db="EMBL/GenBank/DDBJ databases">
        <title>Genome based classification of Actinospica acidithermotolerans sp. nov., an actinobacterium isolated from an Indonesian hot spring.</title>
        <authorList>
            <person name="Kusuma A.B."/>
            <person name="Putra K.E."/>
            <person name="Nafisah S."/>
            <person name="Loh J."/>
            <person name="Nouioui I."/>
            <person name="Goodfellow M."/>
        </authorList>
    </citation>
    <scope>NUCLEOTIDE SEQUENCE</scope>
    <source>
        <strain evidence="5">MGRD01-02</strain>
    </source>
</reference>
<dbReference type="GO" id="GO:0016301">
    <property type="term" value="F:kinase activity"/>
    <property type="evidence" value="ECO:0007669"/>
    <property type="project" value="UniProtKB-KW"/>
</dbReference>
<dbReference type="GO" id="GO:0000160">
    <property type="term" value="P:phosphorelay signal transduction system"/>
    <property type="evidence" value="ECO:0007669"/>
    <property type="project" value="UniProtKB-KW"/>
</dbReference>
<dbReference type="InterPro" id="IPR003594">
    <property type="entry name" value="HATPase_dom"/>
</dbReference>
<evidence type="ECO:0000313" key="5">
    <source>
        <dbReference type="EMBL" id="MBR7831258.1"/>
    </source>
</evidence>
<dbReference type="InterPro" id="IPR050482">
    <property type="entry name" value="Sensor_HK_TwoCompSys"/>
</dbReference>
<organism evidence="5 6">
    <name type="scientific">Actinospica acidithermotolerans</name>
    <dbReference type="NCBI Taxonomy" id="2828514"/>
    <lineage>
        <taxon>Bacteria</taxon>
        <taxon>Bacillati</taxon>
        <taxon>Actinomycetota</taxon>
        <taxon>Actinomycetes</taxon>
        <taxon>Catenulisporales</taxon>
        <taxon>Actinospicaceae</taxon>
        <taxon>Actinospica</taxon>
    </lineage>
</organism>
<accession>A0A941EIY2</accession>
<feature type="domain" description="Histidine kinase/HSP90-like ATPase" evidence="4">
    <location>
        <begin position="43"/>
        <end position="133"/>
    </location>
</feature>
<evidence type="ECO:0000256" key="2">
    <source>
        <dbReference type="ARBA" id="ARBA00022777"/>
    </source>
</evidence>
<protein>
    <submittedName>
        <fullName evidence="5">ATP-binding protein</fullName>
    </submittedName>
</protein>
<dbReference type="Pfam" id="PF02518">
    <property type="entry name" value="HATPase_c"/>
    <property type="match status" value="1"/>
</dbReference>
<evidence type="ECO:0000256" key="1">
    <source>
        <dbReference type="ARBA" id="ARBA00022679"/>
    </source>
</evidence>
<dbReference type="AlphaFoldDB" id="A0A941EIY2"/>
<feature type="non-terminal residue" evidence="5">
    <location>
        <position position="1"/>
    </location>
</feature>
<dbReference type="CDD" id="cd16917">
    <property type="entry name" value="HATPase_UhpB-NarQ-NarX-like"/>
    <property type="match status" value="1"/>
</dbReference>
<comment type="caution">
    <text evidence="5">The sequence shown here is derived from an EMBL/GenBank/DDBJ whole genome shotgun (WGS) entry which is preliminary data.</text>
</comment>
<dbReference type="InterPro" id="IPR036890">
    <property type="entry name" value="HATPase_C_sf"/>
</dbReference>
<keyword evidence="6" id="KW-1185">Reference proteome</keyword>
<dbReference type="GO" id="GO:0005524">
    <property type="term" value="F:ATP binding"/>
    <property type="evidence" value="ECO:0007669"/>
    <property type="project" value="UniProtKB-KW"/>
</dbReference>
<proteinExistence type="predicted"/>
<keyword evidence="5" id="KW-0067">ATP-binding</keyword>
<gene>
    <name evidence="5" type="ORF">KDK95_33440</name>
</gene>
<keyword evidence="5" id="KW-0547">Nucleotide-binding</keyword>
<keyword evidence="2" id="KW-0418">Kinase</keyword>
<keyword evidence="1" id="KW-0808">Transferase</keyword>
<dbReference type="Gene3D" id="3.30.565.10">
    <property type="entry name" value="Histidine kinase-like ATPase, C-terminal domain"/>
    <property type="match status" value="1"/>
</dbReference>
<evidence type="ECO:0000259" key="4">
    <source>
        <dbReference type="SMART" id="SM00387"/>
    </source>
</evidence>
<evidence type="ECO:0000313" key="6">
    <source>
        <dbReference type="Proteomes" id="UP000676325"/>
    </source>
</evidence>
<dbReference type="PANTHER" id="PTHR24421:SF56">
    <property type="entry name" value="OXYGEN SENSOR HISTIDINE KINASE RESPONSE REGULATOR DOST"/>
    <property type="match status" value="1"/>
</dbReference>
<keyword evidence="3" id="KW-0902">Two-component regulatory system</keyword>
<sequence>LNKDEAPSLRAQTIEACERVAEQLGFSPSVRFTGPVDTLVPDEVAEHLLAVLREALSNAARHARAGKVDVEVAADGTHVTLTVIDDGVGIPAGGRRSGLANLAERAQQLGGRFSADPGVDGGTVLVWTVPVQIEEAD</sequence>
<dbReference type="SMART" id="SM00387">
    <property type="entry name" value="HATPase_c"/>
    <property type="match status" value="1"/>
</dbReference>
<evidence type="ECO:0000256" key="3">
    <source>
        <dbReference type="ARBA" id="ARBA00023012"/>
    </source>
</evidence>
<dbReference type="SUPFAM" id="SSF55874">
    <property type="entry name" value="ATPase domain of HSP90 chaperone/DNA topoisomerase II/histidine kinase"/>
    <property type="match status" value="1"/>
</dbReference>
<dbReference type="RefSeq" id="WP_212522371.1">
    <property type="nucleotide sequence ID" value="NZ_JAGSOH010000204.1"/>
</dbReference>
<dbReference type="Proteomes" id="UP000676325">
    <property type="component" value="Unassembled WGS sequence"/>
</dbReference>
<name>A0A941EIY2_9ACTN</name>